<evidence type="ECO:0000313" key="6">
    <source>
        <dbReference type="Proteomes" id="UP000306631"/>
    </source>
</evidence>
<gene>
    <name evidence="5" type="ORF">E5352_04050</name>
</gene>
<dbReference type="OrthoDB" id="236568at2"/>
<accession>A0A4S2D3K4</accession>
<keyword evidence="2" id="KW-0597">Phosphoprotein</keyword>
<dbReference type="PANTHER" id="PTHR37299:SF1">
    <property type="entry name" value="STAGE 0 SPORULATION PROTEIN A HOMOLOG"/>
    <property type="match status" value="1"/>
</dbReference>
<dbReference type="InterPro" id="IPR011006">
    <property type="entry name" value="CheY-like_superfamily"/>
</dbReference>
<evidence type="ECO:0000313" key="5">
    <source>
        <dbReference type="EMBL" id="TGY35796.1"/>
    </source>
</evidence>
<reference evidence="5 6" key="1">
    <citation type="submission" date="2019-04" db="EMBL/GenBank/DDBJ databases">
        <title>Microbes associate with the intestines of laboratory mice.</title>
        <authorList>
            <person name="Navarre W."/>
            <person name="Wong E."/>
            <person name="Huang K."/>
            <person name="Tropini C."/>
            <person name="Ng K."/>
            <person name="Yu B."/>
        </authorList>
    </citation>
    <scope>NUCLEOTIDE SEQUENCE [LARGE SCALE GENOMIC DNA]</scope>
    <source>
        <strain evidence="5 6">NM62_B4-13</strain>
    </source>
</reference>
<dbReference type="RefSeq" id="WP_017356522.1">
    <property type="nucleotide sequence ID" value="NZ_SRYW01000003.1"/>
</dbReference>
<dbReference type="Pfam" id="PF04397">
    <property type="entry name" value="LytTR"/>
    <property type="match status" value="1"/>
</dbReference>
<dbReference type="GO" id="GO:0003677">
    <property type="term" value="F:DNA binding"/>
    <property type="evidence" value="ECO:0007669"/>
    <property type="project" value="InterPro"/>
</dbReference>
<dbReference type="SMART" id="SM00448">
    <property type="entry name" value="REC"/>
    <property type="match status" value="1"/>
</dbReference>
<dbReference type="InterPro" id="IPR001789">
    <property type="entry name" value="Sig_transdc_resp-reg_receiver"/>
</dbReference>
<evidence type="ECO:0000256" key="2">
    <source>
        <dbReference type="PROSITE-ProRule" id="PRU00169"/>
    </source>
</evidence>
<dbReference type="InterPro" id="IPR007492">
    <property type="entry name" value="LytTR_DNA-bd_dom"/>
</dbReference>
<sequence>MQLDALIAEDEDLLRQSLVSQLQRLWPDLRLVAECEDGASALERLAELKPDLALLDIRMPGISGIEVARALPEISPRTQVVFVTAYDQYAIDAFEQGAVDYLLKPVSDERLLATRERILTRMQAGRPDSAMLEQLLQRLGQQPAARSTAPPLAWITASNGRDTHLIMLEDVVYFRADSKYTTVVTAQGESLLRTPLRELLEVLDPQRFRQVHRSTIVNMQAVAAVSRDDTGRGQLRLKCRPEILNVSQPFMSLFRGM</sequence>
<dbReference type="Gene3D" id="3.40.50.2300">
    <property type="match status" value="1"/>
</dbReference>
<dbReference type="PANTHER" id="PTHR37299">
    <property type="entry name" value="TRANSCRIPTIONAL REGULATOR-RELATED"/>
    <property type="match status" value="1"/>
</dbReference>
<protein>
    <submittedName>
        <fullName evidence="5">Response regulator transcription factor</fullName>
    </submittedName>
</protein>
<dbReference type="PROSITE" id="PS50930">
    <property type="entry name" value="HTH_LYTTR"/>
    <property type="match status" value="1"/>
</dbReference>
<feature type="domain" description="Response regulatory" evidence="3">
    <location>
        <begin position="4"/>
        <end position="119"/>
    </location>
</feature>
<dbReference type="GO" id="GO:0000156">
    <property type="term" value="F:phosphorelay response regulator activity"/>
    <property type="evidence" value="ECO:0007669"/>
    <property type="project" value="InterPro"/>
</dbReference>
<comment type="caution">
    <text evidence="5">The sequence shown here is derived from an EMBL/GenBank/DDBJ whole genome shotgun (WGS) entry which is preliminary data.</text>
</comment>
<dbReference type="Gene3D" id="2.40.50.1020">
    <property type="entry name" value="LytTr DNA-binding domain"/>
    <property type="match status" value="1"/>
</dbReference>
<organism evidence="5 6">
    <name type="scientific">Stenotrophomonas maltophilia</name>
    <name type="common">Pseudomonas maltophilia</name>
    <name type="synonym">Xanthomonas maltophilia</name>
    <dbReference type="NCBI Taxonomy" id="40324"/>
    <lineage>
        <taxon>Bacteria</taxon>
        <taxon>Pseudomonadati</taxon>
        <taxon>Pseudomonadota</taxon>
        <taxon>Gammaproteobacteria</taxon>
        <taxon>Lysobacterales</taxon>
        <taxon>Lysobacteraceae</taxon>
        <taxon>Stenotrophomonas</taxon>
        <taxon>Stenotrophomonas maltophilia group</taxon>
    </lineage>
</organism>
<proteinExistence type="predicted"/>
<dbReference type="SUPFAM" id="SSF52172">
    <property type="entry name" value="CheY-like"/>
    <property type="match status" value="1"/>
</dbReference>
<dbReference type="Pfam" id="PF00072">
    <property type="entry name" value="Response_reg"/>
    <property type="match status" value="1"/>
</dbReference>
<evidence type="ECO:0000259" key="3">
    <source>
        <dbReference type="PROSITE" id="PS50110"/>
    </source>
</evidence>
<dbReference type="SMART" id="SM00850">
    <property type="entry name" value="LytTR"/>
    <property type="match status" value="1"/>
</dbReference>
<dbReference type="InterPro" id="IPR046947">
    <property type="entry name" value="LytR-like"/>
</dbReference>
<name>A0A4S2D3K4_STEMA</name>
<dbReference type="Proteomes" id="UP000306631">
    <property type="component" value="Unassembled WGS sequence"/>
</dbReference>
<evidence type="ECO:0000259" key="4">
    <source>
        <dbReference type="PROSITE" id="PS50930"/>
    </source>
</evidence>
<dbReference type="AlphaFoldDB" id="A0A4S2D3K4"/>
<evidence type="ECO:0000256" key="1">
    <source>
        <dbReference type="ARBA" id="ARBA00023012"/>
    </source>
</evidence>
<dbReference type="EMBL" id="SRYW01000003">
    <property type="protein sequence ID" value="TGY35796.1"/>
    <property type="molecule type" value="Genomic_DNA"/>
</dbReference>
<feature type="domain" description="HTH LytTR-type" evidence="4">
    <location>
        <begin position="155"/>
        <end position="238"/>
    </location>
</feature>
<keyword evidence="1" id="KW-0902">Two-component regulatory system</keyword>
<feature type="modified residue" description="4-aspartylphosphate" evidence="2">
    <location>
        <position position="56"/>
    </location>
</feature>
<dbReference type="PROSITE" id="PS50110">
    <property type="entry name" value="RESPONSE_REGULATORY"/>
    <property type="match status" value="1"/>
</dbReference>